<proteinExistence type="predicted"/>
<organism evidence="2 3">
    <name type="scientific">Sediminibacterium roseum</name>
    <dbReference type="NCBI Taxonomy" id="1978412"/>
    <lineage>
        <taxon>Bacteria</taxon>
        <taxon>Pseudomonadati</taxon>
        <taxon>Bacteroidota</taxon>
        <taxon>Chitinophagia</taxon>
        <taxon>Chitinophagales</taxon>
        <taxon>Chitinophagaceae</taxon>
        <taxon>Sediminibacterium</taxon>
    </lineage>
</organism>
<evidence type="ECO:0000313" key="2">
    <source>
        <dbReference type="EMBL" id="NCI49921.1"/>
    </source>
</evidence>
<dbReference type="EMBL" id="JAACJS010000012">
    <property type="protein sequence ID" value="NCI49921.1"/>
    <property type="molecule type" value="Genomic_DNA"/>
</dbReference>
<protein>
    <recommendedName>
        <fullName evidence="4">MG2 domain-containing protein</fullName>
    </recommendedName>
</protein>
<keyword evidence="3" id="KW-1185">Reference proteome</keyword>
<evidence type="ECO:0008006" key="4">
    <source>
        <dbReference type="Google" id="ProtNLM"/>
    </source>
</evidence>
<feature type="chain" id="PRO_5045342120" description="MG2 domain-containing protein" evidence="1">
    <location>
        <begin position="22"/>
        <end position="815"/>
    </location>
</feature>
<feature type="signal peptide" evidence="1">
    <location>
        <begin position="1"/>
        <end position="21"/>
    </location>
</feature>
<dbReference type="Proteomes" id="UP000753802">
    <property type="component" value="Unassembled WGS sequence"/>
</dbReference>
<dbReference type="Gene3D" id="2.60.40.1930">
    <property type="match status" value="1"/>
</dbReference>
<evidence type="ECO:0000256" key="1">
    <source>
        <dbReference type="SAM" id="SignalP"/>
    </source>
</evidence>
<dbReference type="PROSITE" id="PS51257">
    <property type="entry name" value="PROKAR_LIPOPROTEIN"/>
    <property type="match status" value="1"/>
</dbReference>
<accession>A0ABW9ZS47</accession>
<sequence length="815" mass="91001">MMIRTLLCFYLLLFGCGILHAQQKADQVIEPIVAKMEWYQAKKKPATLFVHFDKNIYAPGEYVWFTAYLLASQARAGTHHTLAVALLRNDDSAALTDHKFVMSDGLGFGHLQLPDTLRAGNYSLVAFTNALWNGKPETYFIQPVTIKTQSQSIFTATLKLAEKTAAGDSATLAFKASAKDIRTLASFTEVSYSLGGVQKKVKTDMYGTALFKVPLAQTDTSINRLRLKAVFRNETKQMQIRLPVANEEPRLNFFPEGGSVVANTAGTIGWEARDAYGQPIAISGVLFRNNNVVDTIQTNGYGMGRFSIRPKEGEQYHVKLFRSGVLSGHYALPAVAPQPLSLSVPKAVCNDTLLFYTEAPLRGVYYALVHDYTGLFFSFVVDMSASSTRRFRVPLDKMPRGVQALTIVDEKGRPLAERLFFAHYNRRAQVEIATDKTQYKTREEVKLDISLNDPSADSVNGFVSVACVQESRIDLEKMTDIESYVYLDGELNHTAFKRSLMHATDESLQHWEDLLLIKGWRRYTWQDLAETTASDTVQTFSELTFAGNITSKKKITKPIDISLVSNESADVFTTDGSGRFVLAPERLVSEPGRKLFLTVGGKNQLDYTVKLEDPYQTVVRKLCKIVEYNDAEAFVTEKNSETLVLKRSEGAEVLAEVTVQTSKRKDAFLDMIRPGRNLCGDYVCLTGVLNCVNHHTGTMPVKGRVYRMPPDGSTHKKYLGCLLDMPAEKDKNPLTAIPGIYTAKEFYKIDYSQLAPTETALQTTIFWDYAVPVQKGKPASLKFLTSDIEGRFRIVIQGVTSKGVIHEEQVFSVVK</sequence>
<keyword evidence="1" id="KW-0732">Signal</keyword>
<comment type="caution">
    <text evidence="2">The sequence shown here is derived from an EMBL/GenBank/DDBJ whole genome shotgun (WGS) entry which is preliminary data.</text>
</comment>
<name>A0ABW9ZS47_9BACT</name>
<evidence type="ECO:0000313" key="3">
    <source>
        <dbReference type="Proteomes" id="UP000753802"/>
    </source>
</evidence>
<gene>
    <name evidence="2" type="ORF">GWC95_08310</name>
</gene>
<reference evidence="2 3" key="1">
    <citation type="submission" date="2020-01" db="EMBL/GenBank/DDBJ databases">
        <title>Genome analysis.</title>
        <authorList>
            <person name="Wu S."/>
            <person name="Wang G."/>
        </authorList>
    </citation>
    <scope>NUCLEOTIDE SEQUENCE [LARGE SCALE GENOMIC DNA]</scope>
    <source>
        <strain evidence="2 3">SYL130</strain>
    </source>
</reference>
<dbReference type="RefSeq" id="WP_161818243.1">
    <property type="nucleotide sequence ID" value="NZ_JAACJS010000012.1"/>
</dbReference>